<comment type="caution">
    <text evidence="2">The sequence shown here is derived from an EMBL/GenBank/DDBJ whole genome shotgun (WGS) entry which is preliminary data.</text>
</comment>
<protein>
    <recommendedName>
        <fullName evidence="1">Copper amine oxidase-like N-terminal domain-containing protein</fullName>
    </recommendedName>
</protein>
<dbReference type="Pfam" id="PF07833">
    <property type="entry name" value="Cu_amine_oxidN1"/>
    <property type="match status" value="1"/>
</dbReference>
<evidence type="ECO:0000313" key="3">
    <source>
        <dbReference type="Proteomes" id="UP000236173"/>
    </source>
</evidence>
<dbReference type="EMBL" id="BEHT01000012">
    <property type="protein sequence ID" value="GBC98522.1"/>
    <property type="molecule type" value="Genomic_DNA"/>
</dbReference>
<name>A0A2H5XBG0_9BACT</name>
<feature type="domain" description="Copper amine oxidase-like N-terminal" evidence="1">
    <location>
        <begin position="230"/>
        <end position="325"/>
    </location>
</feature>
<sequence length="331" mass="36310">MKVRHSFCGISIFLFAILIWQGGKCMVQVSRELRDGVDVERCGTIRSLGLTEEDMLALIYGKEDIPGFECVPHPYSGSHTVIRLDVGGDKPGSGNKGMYSKIARWWTGIDNRRVKIYAECTVTPSEQAADSWLKMILDPIASSGAINFRQGSFSGLPLGDNCWRNPPFNTLFFTVGRVGVIVQIFGPSEANGLFAEALGVGIEYLIRLHPKRLVETSKPITVLVANQPVAQGKAISLSGVTVVPISALEPARVTLKTNRTSKEWVVTATRNGRWVKVKAFSWEMETGRGKVKLERPVFPDKGELIVPLRQVAEALGIAVHQKGQTIALLPK</sequence>
<evidence type="ECO:0000259" key="1">
    <source>
        <dbReference type="Pfam" id="PF07833"/>
    </source>
</evidence>
<dbReference type="SUPFAM" id="SSF55383">
    <property type="entry name" value="Copper amine oxidase, domain N"/>
    <property type="match status" value="1"/>
</dbReference>
<dbReference type="AlphaFoldDB" id="A0A2H5XBG0"/>
<evidence type="ECO:0000313" key="2">
    <source>
        <dbReference type="EMBL" id="GBC98522.1"/>
    </source>
</evidence>
<organism evidence="2 3">
    <name type="scientific">Candidatus Fervidibacter japonicus</name>
    <dbReference type="NCBI Taxonomy" id="2035412"/>
    <lineage>
        <taxon>Bacteria</taxon>
        <taxon>Candidatus Fervidibacterota</taxon>
        <taxon>Candidatus Fervidibacter</taxon>
    </lineage>
</organism>
<proteinExistence type="predicted"/>
<dbReference type="InterPro" id="IPR036582">
    <property type="entry name" value="Mao_N_sf"/>
</dbReference>
<accession>A0A2H5XBG0</accession>
<dbReference type="InterPro" id="IPR012854">
    <property type="entry name" value="Cu_amine_oxidase-like_N"/>
</dbReference>
<reference evidence="3" key="1">
    <citation type="submission" date="2017-09" db="EMBL/GenBank/DDBJ databases">
        <title>Metaegenomics of thermophilic ammonia-oxidizing enrichment culture.</title>
        <authorList>
            <person name="Kato S."/>
            <person name="Suzuki K."/>
        </authorList>
    </citation>
    <scope>NUCLEOTIDE SEQUENCE [LARGE SCALE GENOMIC DNA]</scope>
</reference>
<gene>
    <name evidence="2" type="ORF">HRbin17_01035</name>
</gene>
<dbReference type="Proteomes" id="UP000236173">
    <property type="component" value="Unassembled WGS sequence"/>
</dbReference>